<keyword evidence="4 6" id="KW-0449">Lipoprotein</keyword>
<name>A0A8D8SJA7_9HEMI</name>
<comment type="similarity">
    <text evidence="1 6">Belongs to the small GTPase superfamily. Rab family.</text>
</comment>
<evidence type="ECO:0000256" key="2">
    <source>
        <dbReference type="ARBA" id="ARBA00022741"/>
    </source>
</evidence>
<dbReference type="InterPro" id="IPR027417">
    <property type="entry name" value="P-loop_NTPase"/>
</dbReference>
<dbReference type="Pfam" id="PF00071">
    <property type="entry name" value="Ras"/>
    <property type="match status" value="1"/>
</dbReference>
<keyword evidence="2 6" id="KW-0547">Nucleotide-binding</keyword>
<dbReference type="EMBL" id="HBUF01224417">
    <property type="protein sequence ID" value="CAG6670855.1"/>
    <property type="molecule type" value="Transcribed_RNA"/>
</dbReference>
<dbReference type="PRINTS" id="PR00449">
    <property type="entry name" value="RASTRNSFRMNG"/>
</dbReference>
<dbReference type="CDD" id="cd04107">
    <property type="entry name" value="Rab32_Rab38"/>
    <property type="match status" value="1"/>
</dbReference>
<dbReference type="GO" id="GO:0016020">
    <property type="term" value="C:membrane"/>
    <property type="evidence" value="ECO:0007669"/>
    <property type="project" value="UniProtKB-SubCell"/>
</dbReference>
<dbReference type="EMBL" id="HBUF01224415">
    <property type="protein sequence ID" value="CAG6670853.1"/>
    <property type="molecule type" value="Transcribed_RNA"/>
</dbReference>
<dbReference type="GO" id="GO:0090385">
    <property type="term" value="P:phagosome-lysosome fusion"/>
    <property type="evidence" value="ECO:0007669"/>
    <property type="project" value="TreeGrafter"/>
</dbReference>
<evidence type="ECO:0000256" key="1">
    <source>
        <dbReference type="ARBA" id="ARBA00006270"/>
    </source>
</evidence>
<dbReference type="Gene3D" id="3.40.50.300">
    <property type="entry name" value="P-loop containing nucleotide triphosphate hydrolases"/>
    <property type="match status" value="1"/>
</dbReference>
<comment type="subcellular location">
    <subcellularLocation>
        <location evidence="6">Membrane</location>
        <topology evidence="6">Lipid-anchor</topology>
    </subcellularLocation>
</comment>
<evidence type="ECO:0000313" key="7">
    <source>
        <dbReference type="EMBL" id="CAG6670855.1"/>
    </source>
</evidence>
<dbReference type="PROSITE" id="PS51419">
    <property type="entry name" value="RAB"/>
    <property type="match status" value="1"/>
</dbReference>
<comment type="function">
    <text evidence="6">The small GTPases Rab are key regulators in vesicle trafficking.</text>
</comment>
<dbReference type="SMART" id="SM00174">
    <property type="entry name" value="RHO"/>
    <property type="match status" value="1"/>
</dbReference>
<organism evidence="7">
    <name type="scientific">Cacopsylla melanoneura</name>
    <dbReference type="NCBI Taxonomy" id="428564"/>
    <lineage>
        <taxon>Eukaryota</taxon>
        <taxon>Metazoa</taxon>
        <taxon>Ecdysozoa</taxon>
        <taxon>Arthropoda</taxon>
        <taxon>Hexapoda</taxon>
        <taxon>Insecta</taxon>
        <taxon>Pterygota</taxon>
        <taxon>Neoptera</taxon>
        <taxon>Paraneoptera</taxon>
        <taxon>Hemiptera</taxon>
        <taxon>Sternorrhyncha</taxon>
        <taxon>Psylloidea</taxon>
        <taxon>Psyllidae</taxon>
        <taxon>Psyllinae</taxon>
        <taxon>Cacopsylla</taxon>
    </lineage>
</organism>
<dbReference type="GO" id="GO:0045335">
    <property type="term" value="C:phagocytic vesicle"/>
    <property type="evidence" value="ECO:0007669"/>
    <property type="project" value="TreeGrafter"/>
</dbReference>
<dbReference type="NCBIfam" id="TIGR00231">
    <property type="entry name" value="small_GTP"/>
    <property type="match status" value="1"/>
</dbReference>
<dbReference type="PROSITE" id="PS51421">
    <property type="entry name" value="RAS"/>
    <property type="match status" value="1"/>
</dbReference>
<dbReference type="SMART" id="SM00173">
    <property type="entry name" value="RAS"/>
    <property type="match status" value="1"/>
</dbReference>
<protein>
    <recommendedName>
        <fullName evidence="6">Ras-related protein Rab</fullName>
    </recommendedName>
</protein>
<dbReference type="PANTHER" id="PTHR47981:SF42">
    <property type="entry name" value="RAS-RELATED PROTEIN RAB-7L1-LIKE ISOFORM X1"/>
    <property type="match status" value="1"/>
</dbReference>
<keyword evidence="3 6" id="KW-0342">GTP-binding</keyword>
<dbReference type="GO" id="GO:0003924">
    <property type="term" value="F:GTPase activity"/>
    <property type="evidence" value="ECO:0007669"/>
    <property type="project" value="UniProtKB-UniRule"/>
</dbReference>
<dbReference type="InterPro" id="IPR001806">
    <property type="entry name" value="Small_GTPase"/>
</dbReference>
<dbReference type="InterPro" id="IPR030697">
    <property type="entry name" value="Rab29/Rab38/Rab32"/>
</dbReference>
<evidence type="ECO:0000256" key="5">
    <source>
        <dbReference type="ARBA" id="ARBA00023289"/>
    </source>
</evidence>
<keyword evidence="6" id="KW-0472">Membrane</keyword>
<dbReference type="GO" id="GO:0008333">
    <property type="term" value="P:endosome to lysosome transport"/>
    <property type="evidence" value="ECO:0007669"/>
    <property type="project" value="TreeGrafter"/>
</dbReference>
<dbReference type="GO" id="GO:0005802">
    <property type="term" value="C:trans-Golgi network"/>
    <property type="evidence" value="ECO:0007669"/>
    <property type="project" value="UniProtKB-UniRule"/>
</dbReference>
<dbReference type="EMBL" id="HBUF01224416">
    <property type="protein sequence ID" value="CAG6670854.1"/>
    <property type="molecule type" value="Transcribed_RNA"/>
</dbReference>
<dbReference type="GO" id="GO:0005525">
    <property type="term" value="F:GTP binding"/>
    <property type="evidence" value="ECO:0007669"/>
    <property type="project" value="UniProtKB-UniRule"/>
</dbReference>
<proteinExistence type="inferred from homology"/>
<dbReference type="PROSITE" id="PS51420">
    <property type="entry name" value="RHO"/>
    <property type="match status" value="1"/>
</dbReference>
<dbReference type="SMART" id="SM00175">
    <property type="entry name" value="RAB"/>
    <property type="match status" value="1"/>
</dbReference>
<keyword evidence="5 6" id="KW-0636">Prenylation</keyword>
<dbReference type="GO" id="GO:0005764">
    <property type="term" value="C:lysosome"/>
    <property type="evidence" value="ECO:0007669"/>
    <property type="project" value="TreeGrafter"/>
</dbReference>
<reference evidence="7" key="1">
    <citation type="submission" date="2021-05" db="EMBL/GenBank/DDBJ databases">
        <authorList>
            <person name="Alioto T."/>
            <person name="Alioto T."/>
            <person name="Gomez Garrido J."/>
        </authorList>
    </citation>
    <scope>NUCLEOTIDE SEQUENCE</scope>
</reference>
<sequence>MSYKTKKPILLSSASEEPSIDNWDKASWENVAPIVTEGNDGEIIEIIDPSLKLVRVPSIRKSFRAPPEKLFKVIVIGDPTVGKTSFVQRYVQNTFKKDYKGTVGVDFALKIVQWRDHQKIKLQLWDIAGQERFTWMTRVYYKDAHGCIIMFDLTNQNSFKNTLKWKKDVDSKCTLSDGSPIPCMLLANKCDLPHRQVDINDIESFYKEHNFIGWTETSTKEGLMVNDSMKFLLDVLMRQEGLQNFPNTEKDESMMKLSGPGPELVPKYIITCPVYIEMCIFN</sequence>
<dbReference type="InterPro" id="IPR005225">
    <property type="entry name" value="Small_GTP-bd"/>
</dbReference>
<evidence type="ECO:0000256" key="6">
    <source>
        <dbReference type="RuleBase" id="RU367128"/>
    </source>
</evidence>
<evidence type="ECO:0000256" key="4">
    <source>
        <dbReference type="ARBA" id="ARBA00023288"/>
    </source>
</evidence>
<dbReference type="GO" id="GO:0005770">
    <property type="term" value="C:late endosome"/>
    <property type="evidence" value="ECO:0007669"/>
    <property type="project" value="TreeGrafter"/>
</dbReference>
<dbReference type="SMART" id="SM00176">
    <property type="entry name" value="RAN"/>
    <property type="match status" value="1"/>
</dbReference>
<dbReference type="AlphaFoldDB" id="A0A8D8SJA7"/>
<dbReference type="PANTHER" id="PTHR47981">
    <property type="entry name" value="RAB FAMILY"/>
    <property type="match status" value="1"/>
</dbReference>
<accession>A0A8D8SJA7</accession>
<dbReference type="SUPFAM" id="SSF52540">
    <property type="entry name" value="P-loop containing nucleoside triphosphate hydrolases"/>
    <property type="match status" value="1"/>
</dbReference>
<evidence type="ECO:0000256" key="3">
    <source>
        <dbReference type="ARBA" id="ARBA00023134"/>
    </source>
</evidence>
<dbReference type="FunFam" id="3.40.50.300:FF:002133">
    <property type="entry name" value="Ras family protein"/>
    <property type="match status" value="1"/>
</dbReference>